<proteinExistence type="predicted"/>
<evidence type="ECO:0000313" key="1">
    <source>
        <dbReference type="EMBL" id="KAI5648183.1"/>
    </source>
</evidence>
<dbReference type="Proteomes" id="UP001060085">
    <property type="component" value="Linkage Group LG08"/>
</dbReference>
<reference evidence="2" key="1">
    <citation type="journal article" date="2023" name="Nat. Plants">
        <title>Single-cell RNA sequencing provides a high-resolution roadmap for understanding the multicellular compartmentation of specialized metabolism.</title>
        <authorList>
            <person name="Sun S."/>
            <person name="Shen X."/>
            <person name="Li Y."/>
            <person name="Li Y."/>
            <person name="Wang S."/>
            <person name="Li R."/>
            <person name="Zhang H."/>
            <person name="Shen G."/>
            <person name="Guo B."/>
            <person name="Wei J."/>
            <person name="Xu J."/>
            <person name="St-Pierre B."/>
            <person name="Chen S."/>
            <person name="Sun C."/>
        </authorList>
    </citation>
    <scope>NUCLEOTIDE SEQUENCE [LARGE SCALE GENOMIC DNA]</scope>
</reference>
<accession>A0ACB9ZKS7</accession>
<keyword evidence="2" id="KW-1185">Reference proteome</keyword>
<name>A0ACB9ZKS7_CATRO</name>
<comment type="caution">
    <text evidence="1">The sequence shown here is derived from an EMBL/GenBank/DDBJ whole genome shotgun (WGS) entry which is preliminary data.</text>
</comment>
<gene>
    <name evidence="1" type="ORF">M9H77_34188</name>
</gene>
<protein>
    <submittedName>
        <fullName evidence="1">Uncharacterized protein</fullName>
    </submittedName>
</protein>
<evidence type="ECO:0000313" key="2">
    <source>
        <dbReference type="Proteomes" id="UP001060085"/>
    </source>
</evidence>
<organism evidence="1 2">
    <name type="scientific">Catharanthus roseus</name>
    <name type="common">Madagascar periwinkle</name>
    <name type="synonym">Vinca rosea</name>
    <dbReference type="NCBI Taxonomy" id="4058"/>
    <lineage>
        <taxon>Eukaryota</taxon>
        <taxon>Viridiplantae</taxon>
        <taxon>Streptophyta</taxon>
        <taxon>Embryophyta</taxon>
        <taxon>Tracheophyta</taxon>
        <taxon>Spermatophyta</taxon>
        <taxon>Magnoliopsida</taxon>
        <taxon>eudicotyledons</taxon>
        <taxon>Gunneridae</taxon>
        <taxon>Pentapetalae</taxon>
        <taxon>asterids</taxon>
        <taxon>lamiids</taxon>
        <taxon>Gentianales</taxon>
        <taxon>Apocynaceae</taxon>
        <taxon>Rauvolfioideae</taxon>
        <taxon>Vinceae</taxon>
        <taxon>Catharanthinae</taxon>
        <taxon>Catharanthus</taxon>
    </lineage>
</organism>
<dbReference type="EMBL" id="CM044708">
    <property type="protein sequence ID" value="KAI5648183.1"/>
    <property type="molecule type" value="Genomic_DNA"/>
</dbReference>
<sequence length="114" mass="12367">MLRGKPRGGAAAREGGRRRSFASQLWYSQSVIGEVNGPRDRNLSFPVSSVPVSVSEEQIGGRMILCGLAGRGKGSGGRGSRSSPVRRGDKWQAVGVGRRSEFQNDDRRDKQCFS</sequence>